<dbReference type="Gene3D" id="3.30.70.330">
    <property type="match status" value="1"/>
</dbReference>
<evidence type="ECO:0000259" key="3">
    <source>
        <dbReference type="PROSITE" id="PS50102"/>
    </source>
</evidence>
<proteinExistence type="predicted"/>
<name>A0AAE9WMD5_PLAYO</name>
<dbReference type="CDD" id="cd00590">
    <property type="entry name" value="RRM_SF"/>
    <property type="match status" value="1"/>
</dbReference>
<dbReference type="Pfam" id="PF00076">
    <property type="entry name" value="RRM_1"/>
    <property type="match status" value="1"/>
</dbReference>
<dbReference type="GO" id="GO:0003723">
    <property type="term" value="F:RNA binding"/>
    <property type="evidence" value="ECO:0007669"/>
    <property type="project" value="UniProtKB-UniRule"/>
</dbReference>
<evidence type="ECO:0000256" key="1">
    <source>
        <dbReference type="PROSITE-ProRule" id="PRU00176"/>
    </source>
</evidence>
<reference evidence="4" key="1">
    <citation type="submission" date="2023-01" db="EMBL/GenBank/DDBJ databases">
        <title>Long-Read Genome Assembly and Gene Model Annotations for the Rodent Malaria Parasite Plasmodium yoelii 17XNL.</title>
        <authorList>
            <person name="Mitchell G.J."/>
            <person name="Sebastian A."/>
            <person name="Albert I."/>
            <person name="Lindner S.E."/>
        </authorList>
    </citation>
    <scope>NUCLEOTIDE SEQUENCE</scope>
    <source>
        <strain evidence="4">17XNL clone 1.1</strain>
    </source>
</reference>
<dbReference type="SMART" id="SM00360">
    <property type="entry name" value="RRM"/>
    <property type="match status" value="1"/>
</dbReference>
<dbReference type="EMBL" id="CP115531">
    <property type="protein sequence ID" value="WBY56425.1"/>
    <property type="molecule type" value="Genomic_DNA"/>
</dbReference>
<dbReference type="InterPro" id="IPR012677">
    <property type="entry name" value="Nucleotide-bd_a/b_plait_sf"/>
</dbReference>
<feature type="compositionally biased region" description="Pro residues" evidence="2">
    <location>
        <begin position="92"/>
        <end position="108"/>
    </location>
</feature>
<evidence type="ECO:0000256" key="2">
    <source>
        <dbReference type="SAM" id="MobiDB-lite"/>
    </source>
</evidence>
<keyword evidence="1" id="KW-0694">RNA-binding</keyword>
<dbReference type="AlphaFoldDB" id="A0AAE9WMD5"/>
<accession>A0AAE9WMD5</accession>
<evidence type="ECO:0000313" key="4">
    <source>
        <dbReference type="EMBL" id="WBY56425.1"/>
    </source>
</evidence>
<dbReference type="InterPro" id="IPR035979">
    <property type="entry name" value="RBD_domain_sf"/>
</dbReference>
<feature type="domain" description="RRM" evidence="3">
    <location>
        <begin position="393"/>
        <end position="476"/>
    </location>
</feature>
<organism evidence="4 5">
    <name type="scientific">Plasmodium yoelii yoelii</name>
    <dbReference type="NCBI Taxonomy" id="73239"/>
    <lineage>
        <taxon>Eukaryota</taxon>
        <taxon>Sar</taxon>
        <taxon>Alveolata</taxon>
        <taxon>Apicomplexa</taxon>
        <taxon>Aconoidasida</taxon>
        <taxon>Haemosporida</taxon>
        <taxon>Plasmodiidae</taxon>
        <taxon>Plasmodium</taxon>
        <taxon>Plasmodium (Vinckeia)</taxon>
    </lineage>
</organism>
<gene>
    <name evidence="4" type="ORF">Py17XNL_000704267</name>
</gene>
<feature type="compositionally biased region" description="Low complexity" evidence="2">
    <location>
        <begin position="64"/>
        <end position="80"/>
    </location>
</feature>
<protein>
    <submittedName>
        <fullName evidence="4">RNA-binding protein</fullName>
    </submittedName>
</protein>
<dbReference type="InterPro" id="IPR000504">
    <property type="entry name" value="RRM_dom"/>
</dbReference>
<dbReference type="SUPFAM" id="SSF54928">
    <property type="entry name" value="RNA-binding domain, RBD"/>
    <property type="match status" value="1"/>
</dbReference>
<dbReference type="PROSITE" id="PS50102">
    <property type="entry name" value="RRM"/>
    <property type="match status" value="1"/>
</dbReference>
<sequence length="476" mass="54111">METPKDLSEMTDSDFSNIEDKTDDKNEPSEQNEKNEPNEPSEKNEDEKKNKKKISLKKPKKKSSISSKTSQKNNKKVIQNKTKKKTNGLLACPPPPTHPPPPPPPPFIPKEKQQNWKLKKKTNNSDINNDIISITTYPANSNNNNNNNNNNPHYRINEPHMYNKSLSIPSIPGPTPPYPSNIYNHPVSNINSPPCTNTNIKVNLQTNHNYNNNFKKNYKINNIPESESYVMTSPTLISSSAQQTNTPMNIHVDRKHTLISNNSITQNKDYPYIDIQHNNNNMLSFPSSPKQPYSNISIPPNPNYYSPNNLRPTDYIEDKIYYPNYQNNIDHNNTPKYYQPVVNAWNGAAPPPIPNNPYQGNPKFSPHDYNPEKMNYKDKPIRMDNAPYDPKPHNIIITNIPKNLTSRDIMETFKCMGNVLGAGIMMTSKVFFLPVHVGEHSGCAYVTFPNIEIAALAASRYDGGTLNNQKIKVFIE</sequence>
<dbReference type="Proteomes" id="UP001054126">
    <property type="component" value="Chromosome 7"/>
</dbReference>
<feature type="compositionally biased region" description="Basic and acidic residues" evidence="2">
    <location>
        <begin position="18"/>
        <end position="49"/>
    </location>
</feature>
<feature type="region of interest" description="Disordered" evidence="2">
    <location>
        <begin position="1"/>
        <end position="115"/>
    </location>
</feature>
<feature type="compositionally biased region" description="Basic residues" evidence="2">
    <location>
        <begin position="50"/>
        <end position="63"/>
    </location>
</feature>
<evidence type="ECO:0000313" key="5">
    <source>
        <dbReference type="Proteomes" id="UP001054126"/>
    </source>
</evidence>